<organism evidence="3">
    <name type="scientific">Guillardia theta</name>
    <name type="common">Cryptophyte</name>
    <name type="synonym">Cryptomonas phi</name>
    <dbReference type="NCBI Taxonomy" id="55529"/>
    <lineage>
        <taxon>Eukaryota</taxon>
        <taxon>Cryptophyceae</taxon>
        <taxon>Pyrenomonadales</taxon>
        <taxon>Geminigeraceae</taxon>
        <taxon>Guillardia</taxon>
    </lineage>
</organism>
<dbReference type="PROSITE" id="PS51725">
    <property type="entry name" value="ABM"/>
    <property type="match status" value="1"/>
</dbReference>
<dbReference type="EMBL" id="HBKN01004924">
    <property type="protein sequence ID" value="CAE2257070.1"/>
    <property type="molecule type" value="Transcribed_RNA"/>
</dbReference>
<dbReference type="InterPro" id="IPR050744">
    <property type="entry name" value="AI-2_Isomerase_LsrG"/>
</dbReference>
<dbReference type="Pfam" id="PF03992">
    <property type="entry name" value="ABM"/>
    <property type="match status" value="2"/>
</dbReference>
<dbReference type="GO" id="GO:0005829">
    <property type="term" value="C:cytosol"/>
    <property type="evidence" value="ECO:0007669"/>
    <property type="project" value="TreeGrafter"/>
</dbReference>
<proteinExistence type="predicted"/>
<dbReference type="SUPFAM" id="SSF54909">
    <property type="entry name" value="Dimeric alpha+beta barrel"/>
    <property type="match status" value="2"/>
</dbReference>
<feature type="domain" description="ABM" evidence="2">
    <location>
        <begin position="199"/>
        <end position="292"/>
    </location>
</feature>
<keyword evidence="1" id="KW-0732">Signal</keyword>
<feature type="signal peptide" evidence="1">
    <location>
        <begin position="1"/>
        <end position="17"/>
    </location>
</feature>
<dbReference type="Gene3D" id="3.30.70.100">
    <property type="match status" value="2"/>
</dbReference>
<evidence type="ECO:0000313" key="3">
    <source>
        <dbReference type="EMBL" id="CAE2257070.1"/>
    </source>
</evidence>
<evidence type="ECO:0000259" key="2">
    <source>
        <dbReference type="PROSITE" id="PS51725"/>
    </source>
</evidence>
<dbReference type="PANTHER" id="PTHR33336:SF1">
    <property type="entry name" value="(4S)-4-HYDROXY-5-PHOSPHONOOXYPENTANE-2,3-DIONE ISOMERASE"/>
    <property type="match status" value="1"/>
</dbReference>
<reference evidence="3" key="1">
    <citation type="submission" date="2021-01" db="EMBL/GenBank/DDBJ databases">
        <authorList>
            <person name="Corre E."/>
            <person name="Pelletier E."/>
            <person name="Niang G."/>
            <person name="Scheremetjew M."/>
            <person name="Finn R."/>
            <person name="Kale V."/>
            <person name="Holt S."/>
            <person name="Cochrane G."/>
            <person name="Meng A."/>
            <person name="Brown T."/>
            <person name="Cohen L."/>
        </authorList>
    </citation>
    <scope>NUCLEOTIDE SEQUENCE</scope>
    <source>
        <strain evidence="3">CCMP 2712</strain>
    </source>
</reference>
<dbReference type="PANTHER" id="PTHR33336">
    <property type="entry name" value="QUINOL MONOOXYGENASE YGIN-RELATED"/>
    <property type="match status" value="1"/>
</dbReference>
<dbReference type="InterPro" id="IPR011008">
    <property type="entry name" value="Dimeric_a/b-barrel"/>
</dbReference>
<gene>
    <name evidence="3" type="ORF">GTHE00462_LOCUS4054</name>
    <name evidence="4" type="ORF">GTHE00462_LOCUS4055</name>
</gene>
<sequence>MCRLVSCCLLLVCLPHAFPFAAIPSVKVPETFGALRKFLDLQKHDSSKLLAGLRQHVSRRRPTAHSLSRMSGGSSETSMGILVFITCVPGTEEAFKEASLNNAKNSVQEAGIARFDCIQSITDPTKFVLVEVYKTGADGQAKHRETAHYLKWRDTVADMMAEPRTAVKYNTIFPESFKGWDVPQELSSGGAEDGKDNLLAVHVSVQCKPGTENDFIQASVENAKNSVREPGIARFDVLQNQEDATKFLLIEVYRSEAATLEHKETAHYKKWRDTVQDMMAQPRSALKYTSCFPFLDQNWKYPL</sequence>
<evidence type="ECO:0000313" key="4">
    <source>
        <dbReference type="EMBL" id="CAE2257072.1"/>
    </source>
</evidence>
<protein>
    <recommendedName>
        <fullName evidence="2">ABM domain-containing protein</fullName>
    </recommendedName>
</protein>
<dbReference type="GO" id="GO:0016491">
    <property type="term" value="F:oxidoreductase activity"/>
    <property type="evidence" value="ECO:0007669"/>
    <property type="project" value="TreeGrafter"/>
</dbReference>
<accession>A0A6U5WJ66</accession>
<dbReference type="AlphaFoldDB" id="A0A6U5WJ66"/>
<evidence type="ECO:0000256" key="1">
    <source>
        <dbReference type="SAM" id="SignalP"/>
    </source>
</evidence>
<dbReference type="EMBL" id="HBKN01004925">
    <property type="protein sequence ID" value="CAE2257072.1"/>
    <property type="molecule type" value="Transcribed_RNA"/>
</dbReference>
<dbReference type="InterPro" id="IPR007138">
    <property type="entry name" value="ABM_dom"/>
</dbReference>
<feature type="chain" id="PRO_5035585880" description="ABM domain-containing protein" evidence="1">
    <location>
        <begin position="18"/>
        <end position="303"/>
    </location>
</feature>
<name>A0A6U5WJ66_GUITH</name>